<proteinExistence type="predicted"/>
<keyword evidence="1" id="KW-1133">Transmembrane helix</keyword>
<keyword evidence="1" id="KW-0812">Transmembrane</keyword>
<evidence type="ECO:0000313" key="3">
    <source>
        <dbReference type="Proteomes" id="UP001519363"/>
    </source>
</evidence>
<name>A0ABS5AEK8_9PSEU</name>
<feature type="transmembrane region" description="Helical" evidence="1">
    <location>
        <begin position="12"/>
        <end position="35"/>
    </location>
</feature>
<gene>
    <name evidence="2" type="ORF">JOF53_003891</name>
</gene>
<protein>
    <submittedName>
        <fullName evidence="2">Membrane protein YhdT</fullName>
    </submittedName>
</protein>
<organism evidence="2 3">
    <name type="scientific">Crossiella equi</name>
    <dbReference type="NCBI Taxonomy" id="130796"/>
    <lineage>
        <taxon>Bacteria</taxon>
        <taxon>Bacillati</taxon>
        <taxon>Actinomycetota</taxon>
        <taxon>Actinomycetes</taxon>
        <taxon>Pseudonocardiales</taxon>
        <taxon>Pseudonocardiaceae</taxon>
        <taxon>Crossiella</taxon>
    </lineage>
</organism>
<dbReference type="Proteomes" id="UP001519363">
    <property type="component" value="Unassembled WGS sequence"/>
</dbReference>
<dbReference type="EMBL" id="JAGIOO010000001">
    <property type="protein sequence ID" value="MBP2475019.1"/>
    <property type="molecule type" value="Genomic_DNA"/>
</dbReference>
<sequence>MAATAPKIKLIPVAIALFAIGIAAVAGVFGLFASGYTELPLWLNLACLLAPAGLALGAFAVFRQSRKDRG</sequence>
<accession>A0ABS5AEK8</accession>
<keyword evidence="1" id="KW-0472">Membrane</keyword>
<keyword evidence="3" id="KW-1185">Reference proteome</keyword>
<feature type="transmembrane region" description="Helical" evidence="1">
    <location>
        <begin position="41"/>
        <end position="62"/>
    </location>
</feature>
<dbReference type="RefSeq" id="WP_086783291.1">
    <property type="nucleotide sequence ID" value="NZ_JAGIOO010000001.1"/>
</dbReference>
<reference evidence="2 3" key="1">
    <citation type="submission" date="2021-03" db="EMBL/GenBank/DDBJ databases">
        <title>Sequencing the genomes of 1000 actinobacteria strains.</title>
        <authorList>
            <person name="Klenk H.-P."/>
        </authorList>
    </citation>
    <scope>NUCLEOTIDE SEQUENCE [LARGE SCALE GENOMIC DNA]</scope>
    <source>
        <strain evidence="2 3">DSM 44580</strain>
    </source>
</reference>
<comment type="caution">
    <text evidence="2">The sequence shown here is derived from an EMBL/GenBank/DDBJ whole genome shotgun (WGS) entry which is preliminary data.</text>
</comment>
<evidence type="ECO:0000313" key="2">
    <source>
        <dbReference type="EMBL" id="MBP2475019.1"/>
    </source>
</evidence>
<evidence type="ECO:0000256" key="1">
    <source>
        <dbReference type="SAM" id="Phobius"/>
    </source>
</evidence>